<dbReference type="AlphaFoldDB" id="A0A840W550"/>
<evidence type="ECO:0000259" key="1">
    <source>
        <dbReference type="Pfam" id="PF16571"/>
    </source>
</evidence>
<reference evidence="2 3" key="1">
    <citation type="submission" date="2020-08" db="EMBL/GenBank/DDBJ databases">
        <title>Sequencing the genomes of 1000 actinobacteria strains.</title>
        <authorList>
            <person name="Klenk H.-P."/>
        </authorList>
    </citation>
    <scope>NUCLEOTIDE SEQUENCE [LARGE SCALE GENOMIC DNA]</scope>
    <source>
        <strain evidence="2 3">DSM 44598</strain>
    </source>
</reference>
<dbReference type="EMBL" id="JACHDO010000001">
    <property type="protein sequence ID" value="MBB5491124.1"/>
    <property type="molecule type" value="Genomic_DNA"/>
</dbReference>
<evidence type="ECO:0000313" key="3">
    <source>
        <dbReference type="Proteomes" id="UP000579647"/>
    </source>
</evidence>
<name>A0A840W550_9ACTN</name>
<comment type="caution">
    <text evidence="2">The sequence shown here is derived from an EMBL/GenBank/DDBJ whole genome shotgun (WGS) entry which is preliminary data.</text>
</comment>
<dbReference type="RefSeq" id="WP_184364776.1">
    <property type="nucleotide sequence ID" value="NZ_BAAAKM010000045.1"/>
</dbReference>
<sequence>MRELSTEEIRSSFVNCPKGEAKRMHFPTAMPLLDWEDMDFLGWTDPKAPNRAYLVIDSGEDPLGVALRLPTGNRRANFFKSMTCSFCVTVHPAGGVRLFSAPKPGKAGKQGDTVGLYVCADLACPLYVRGKRESPLIQPAETITREERIQRLRLNVDRFATTFLGHES</sequence>
<feature type="domain" description="Elongation factor G-binding protein C-terminal treble-clef zinc-finger" evidence="1">
    <location>
        <begin position="8"/>
        <end position="161"/>
    </location>
</feature>
<dbReference type="InterPro" id="IPR032330">
    <property type="entry name" value="EF-G-binding_C"/>
</dbReference>
<dbReference type="Pfam" id="PF16571">
    <property type="entry name" value="FBP_C"/>
    <property type="match status" value="1"/>
</dbReference>
<organism evidence="2 3">
    <name type="scientific">Nocardiopsis metallicus</name>
    <dbReference type="NCBI Taxonomy" id="179819"/>
    <lineage>
        <taxon>Bacteria</taxon>
        <taxon>Bacillati</taxon>
        <taxon>Actinomycetota</taxon>
        <taxon>Actinomycetes</taxon>
        <taxon>Streptosporangiales</taxon>
        <taxon>Nocardiopsidaceae</taxon>
        <taxon>Nocardiopsis</taxon>
    </lineage>
</organism>
<keyword evidence="3" id="KW-1185">Reference proteome</keyword>
<proteinExistence type="predicted"/>
<evidence type="ECO:0000313" key="2">
    <source>
        <dbReference type="EMBL" id="MBB5491124.1"/>
    </source>
</evidence>
<gene>
    <name evidence="2" type="ORF">HNR07_002261</name>
</gene>
<accession>A0A840W550</accession>
<protein>
    <recommendedName>
        <fullName evidence="1">Elongation factor G-binding protein C-terminal treble-clef zinc-finger domain-containing protein</fullName>
    </recommendedName>
</protein>
<dbReference type="Proteomes" id="UP000579647">
    <property type="component" value="Unassembled WGS sequence"/>
</dbReference>